<dbReference type="InterPro" id="IPR027417">
    <property type="entry name" value="P-loop_NTPase"/>
</dbReference>
<comment type="catalytic activity">
    <reaction evidence="9">
        <text>adenosine(37) in tRNA + dimethylallyl diphosphate = N(6)-dimethylallyladenosine(37) in tRNA + diphosphate</text>
        <dbReference type="Rhea" id="RHEA:26482"/>
        <dbReference type="Rhea" id="RHEA-COMP:10162"/>
        <dbReference type="Rhea" id="RHEA-COMP:10375"/>
        <dbReference type="ChEBI" id="CHEBI:33019"/>
        <dbReference type="ChEBI" id="CHEBI:57623"/>
        <dbReference type="ChEBI" id="CHEBI:74411"/>
        <dbReference type="ChEBI" id="CHEBI:74415"/>
        <dbReference type="EC" id="2.5.1.75"/>
    </reaction>
</comment>
<dbReference type="GO" id="GO:0006400">
    <property type="term" value="P:tRNA modification"/>
    <property type="evidence" value="ECO:0007669"/>
    <property type="project" value="TreeGrafter"/>
</dbReference>
<evidence type="ECO:0000313" key="10">
    <source>
        <dbReference type="EMBL" id="VAX01063.1"/>
    </source>
</evidence>
<dbReference type="InterPro" id="IPR039657">
    <property type="entry name" value="Dimethylallyltransferase"/>
</dbReference>
<evidence type="ECO:0000256" key="2">
    <source>
        <dbReference type="ARBA" id="ARBA00005842"/>
    </source>
</evidence>
<protein>
    <recommendedName>
        <fullName evidence="3">tRNA dimethylallyltransferase</fullName>
        <ecNumber evidence="3">2.5.1.75</ecNumber>
    </recommendedName>
</protein>
<evidence type="ECO:0000256" key="3">
    <source>
        <dbReference type="ARBA" id="ARBA00012665"/>
    </source>
</evidence>
<dbReference type="EMBL" id="UOFV01000235">
    <property type="protein sequence ID" value="VAX01063.1"/>
    <property type="molecule type" value="Genomic_DNA"/>
</dbReference>
<dbReference type="InterPro" id="IPR018022">
    <property type="entry name" value="IPT"/>
</dbReference>
<comment type="cofactor">
    <cofactor evidence="1">
        <name>Mg(2+)</name>
        <dbReference type="ChEBI" id="CHEBI:18420"/>
    </cofactor>
</comment>
<dbReference type="NCBIfam" id="TIGR00174">
    <property type="entry name" value="miaA"/>
    <property type="match status" value="1"/>
</dbReference>
<keyword evidence="6" id="KW-0547">Nucleotide-binding</keyword>
<dbReference type="Pfam" id="PF01715">
    <property type="entry name" value="IPPT"/>
    <property type="match status" value="1"/>
</dbReference>
<keyword evidence="8" id="KW-0460">Magnesium</keyword>
<evidence type="ECO:0000256" key="4">
    <source>
        <dbReference type="ARBA" id="ARBA00022679"/>
    </source>
</evidence>
<keyword evidence="4 10" id="KW-0808">Transferase</keyword>
<dbReference type="AlphaFoldDB" id="A0A3B1AM46"/>
<dbReference type="PANTHER" id="PTHR11088:SF60">
    <property type="entry name" value="TRNA DIMETHYLALLYLTRANSFERASE"/>
    <property type="match status" value="1"/>
</dbReference>
<dbReference type="Gene3D" id="1.10.20.140">
    <property type="match status" value="1"/>
</dbReference>
<dbReference type="GO" id="GO:0052381">
    <property type="term" value="F:tRNA dimethylallyltransferase activity"/>
    <property type="evidence" value="ECO:0007669"/>
    <property type="project" value="UniProtKB-EC"/>
</dbReference>
<evidence type="ECO:0000256" key="9">
    <source>
        <dbReference type="ARBA" id="ARBA00049563"/>
    </source>
</evidence>
<evidence type="ECO:0000256" key="1">
    <source>
        <dbReference type="ARBA" id="ARBA00001946"/>
    </source>
</evidence>
<gene>
    <name evidence="10" type="ORF">MNBD_GAMMA19-2192</name>
</gene>
<evidence type="ECO:0000256" key="7">
    <source>
        <dbReference type="ARBA" id="ARBA00022840"/>
    </source>
</evidence>
<evidence type="ECO:0000256" key="8">
    <source>
        <dbReference type="ARBA" id="ARBA00022842"/>
    </source>
</evidence>
<comment type="similarity">
    <text evidence="2">Belongs to the IPP transferase family.</text>
</comment>
<keyword evidence="7" id="KW-0067">ATP-binding</keyword>
<evidence type="ECO:0000256" key="6">
    <source>
        <dbReference type="ARBA" id="ARBA00022741"/>
    </source>
</evidence>
<dbReference type="Gene3D" id="3.40.50.300">
    <property type="entry name" value="P-loop containing nucleotide triphosphate hydrolases"/>
    <property type="match status" value="1"/>
</dbReference>
<proteinExistence type="inferred from homology"/>
<organism evidence="10">
    <name type="scientific">hydrothermal vent metagenome</name>
    <dbReference type="NCBI Taxonomy" id="652676"/>
    <lineage>
        <taxon>unclassified sequences</taxon>
        <taxon>metagenomes</taxon>
        <taxon>ecological metagenomes</taxon>
    </lineage>
</organism>
<reference evidence="10" key="1">
    <citation type="submission" date="2018-06" db="EMBL/GenBank/DDBJ databases">
        <authorList>
            <person name="Zhirakovskaya E."/>
        </authorList>
    </citation>
    <scope>NUCLEOTIDE SEQUENCE</scope>
</reference>
<dbReference type="PANTHER" id="PTHR11088">
    <property type="entry name" value="TRNA DIMETHYLALLYLTRANSFERASE"/>
    <property type="match status" value="1"/>
</dbReference>
<dbReference type="GO" id="GO:0005524">
    <property type="term" value="F:ATP binding"/>
    <property type="evidence" value="ECO:0007669"/>
    <property type="project" value="UniProtKB-KW"/>
</dbReference>
<dbReference type="FunFam" id="1.10.20.140:FF:000001">
    <property type="entry name" value="tRNA dimethylallyltransferase"/>
    <property type="match status" value="1"/>
</dbReference>
<keyword evidence="5" id="KW-0819">tRNA processing</keyword>
<dbReference type="EC" id="2.5.1.75" evidence="3"/>
<evidence type="ECO:0000256" key="5">
    <source>
        <dbReference type="ARBA" id="ARBA00022694"/>
    </source>
</evidence>
<name>A0A3B1AM46_9ZZZZ</name>
<sequence>MPNTLPPAIFLMGPTATGKTDLAIALCKELPCDIISVDSVMVYRGLDIGSAKPDAATLAAAPHRLIDICDPAKPFSAAQFRQRALEEINEILNRGRIPLLVGGTMLYFRALEQGLSVLPSSDPVVRVRLEAELAEQGLAHLHARLAQVDPEAAGRIHVNDPQRTLRALEVFELSGQPMSTFLQRDIDNDLPCRPIKIVLTPMDRALLHRRIEQRFQIMLEQGLMAEVEALYHRDDLHADLPSMRAVGYRQAWAHLDGQWDYDTMVEKGIIATRQFAKRQLTWLKHEPEEAAFRLSFEEKPEQILTQVLKYLAASAI</sequence>
<accession>A0A3B1AM46</accession>
<dbReference type="SUPFAM" id="SSF52540">
    <property type="entry name" value="P-loop containing nucleoside triphosphate hydrolases"/>
    <property type="match status" value="2"/>
</dbReference>
<dbReference type="HAMAP" id="MF_00185">
    <property type="entry name" value="IPP_trans"/>
    <property type="match status" value="1"/>
</dbReference>